<accession>A0A9K3CU09</accession>
<sequence length="242" mass="26893">MKSRRPIPVASEEFPLGITPAELQASMATRLCPYTSWFASHPKEFSALPPKKKAGLSLSEEKTLSVFAGVMGVRDQSTQTLLKAADISLPLPPSPPLSPRLSPSITDESVYPMPVSHPEIYENDYSSQQRTMAQLYFRALSPICAKYGWGCEQVMAAAVDHWYQENEPELQVPISDATLDLLDEMEDADLGLSLDQICYIYRVSGPIPTHYDPDQVDMDSLKTLCDRFGVLPILKRMTGIEP</sequence>
<comment type="caution">
    <text evidence="1">The sequence shown here is derived from an EMBL/GenBank/DDBJ whole genome shotgun (WGS) entry which is preliminary data.</text>
</comment>
<protein>
    <submittedName>
        <fullName evidence="1">Uncharacterized protein</fullName>
    </submittedName>
</protein>
<keyword evidence="2" id="KW-1185">Reference proteome</keyword>
<name>A0A9K3CU09_9EUKA</name>
<organism evidence="1 2">
    <name type="scientific">Kipferlia bialata</name>
    <dbReference type="NCBI Taxonomy" id="797122"/>
    <lineage>
        <taxon>Eukaryota</taxon>
        <taxon>Metamonada</taxon>
        <taxon>Carpediemonas-like organisms</taxon>
        <taxon>Kipferlia</taxon>
    </lineage>
</organism>
<evidence type="ECO:0000313" key="1">
    <source>
        <dbReference type="EMBL" id="GIQ82492.1"/>
    </source>
</evidence>
<evidence type="ECO:0000313" key="2">
    <source>
        <dbReference type="Proteomes" id="UP000265618"/>
    </source>
</evidence>
<dbReference type="Proteomes" id="UP000265618">
    <property type="component" value="Unassembled WGS sequence"/>
</dbReference>
<reference evidence="1 2" key="1">
    <citation type="journal article" date="2018" name="PLoS ONE">
        <title>The draft genome of Kipferlia bialata reveals reductive genome evolution in fornicate parasites.</title>
        <authorList>
            <person name="Tanifuji G."/>
            <person name="Takabayashi S."/>
            <person name="Kume K."/>
            <person name="Takagi M."/>
            <person name="Nakayama T."/>
            <person name="Kamikawa R."/>
            <person name="Inagaki Y."/>
            <person name="Hashimoto T."/>
        </authorList>
    </citation>
    <scope>NUCLEOTIDE SEQUENCE [LARGE SCALE GENOMIC DNA]</scope>
    <source>
        <strain evidence="1">NY0173</strain>
    </source>
</reference>
<dbReference type="AlphaFoldDB" id="A0A9K3CU09"/>
<proteinExistence type="predicted"/>
<gene>
    <name evidence="1" type="ORF">KIPB_003644</name>
</gene>
<dbReference type="EMBL" id="BDIP01000714">
    <property type="protein sequence ID" value="GIQ82492.1"/>
    <property type="molecule type" value="Genomic_DNA"/>
</dbReference>